<keyword evidence="6" id="KW-1185">Reference proteome</keyword>
<dbReference type="OrthoDB" id="416786at2759"/>
<keyword evidence="2" id="KW-0597">Phosphoprotein</keyword>
<proteinExistence type="predicted"/>
<reference evidence="5" key="1">
    <citation type="submission" date="2022-11" db="EMBL/GenBank/DDBJ databases">
        <authorList>
            <person name="Petersen C."/>
        </authorList>
    </citation>
    <scope>NUCLEOTIDE SEQUENCE</scope>
    <source>
        <strain evidence="5">IBT 19713</strain>
    </source>
</reference>
<dbReference type="InterPro" id="IPR001242">
    <property type="entry name" value="Condensation_dom"/>
</dbReference>
<dbReference type="RefSeq" id="XP_058328640.1">
    <property type="nucleotide sequence ID" value="XM_058475750.1"/>
</dbReference>
<dbReference type="GO" id="GO:0031177">
    <property type="term" value="F:phosphopantetheine binding"/>
    <property type="evidence" value="ECO:0007669"/>
    <property type="project" value="TreeGrafter"/>
</dbReference>
<dbReference type="AlphaFoldDB" id="A0A9W9TJV6"/>
<feature type="domain" description="AMP-dependent synthetase/ligase" evidence="3">
    <location>
        <begin position="455"/>
        <end position="782"/>
    </location>
</feature>
<evidence type="ECO:0000259" key="4">
    <source>
        <dbReference type="Pfam" id="PF00668"/>
    </source>
</evidence>
<dbReference type="EMBL" id="JAPQKS010000005">
    <property type="protein sequence ID" value="KAJ5225229.1"/>
    <property type="molecule type" value="Genomic_DNA"/>
</dbReference>
<dbReference type="Proteomes" id="UP001150941">
    <property type="component" value="Unassembled WGS sequence"/>
</dbReference>
<accession>A0A9W9TJV6</accession>
<dbReference type="PANTHER" id="PTHR45527:SF12">
    <property type="entry name" value="NONRIBOSOMAL PEPTIDE SYNTHETASE IVOA"/>
    <property type="match status" value="1"/>
</dbReference>
<protein>
    <submittedName>
        <fullName evidence="5">Uncharacterized protein</fullName>
    </submittedName>
</protein>
<evidence type="ECO:0000313" key="5">
    <source>
        <dbReference type="EMBL" id="KAJ5225229.1"/>
    </source>
</evidence>
<name>A0A9W9TJV6_9EURO</name>
<feature type="domain" description="Condensation" evidence="4">
    <location>
        <begin position="41"/>
        <end position="436"/>
    </location>
</feature>
<dbReference type="Gene3D" id="3.30.300.30">
    <property type="match status" value="1"/>
</dbReference>
<gene>
    <name evidence="5" type="ORF">N7468_006454</name>
</gene>
<dbReference type="GO" id="GO:0005737">
    <property type="term" value="C:cytoplasm"/>
    <property type="evidence" value="ECO:0007669"/>
    <property type="project" value="TreeGrafter"/>
</dbReference>
<dbReference type="GeneID" id="83203053"/>
<dbReference type="Gene3D" id="3.40.50.12780">
    <property type="entry name" value="N-terminal domain of ligase-like"/>
    <property type="match status" value="1"/>
</dbReference>
<dbReference type="InterPro" id="IPR000873">
    <property type="entry name" value="AMP-dep_synth/lig_dom"/>
</dbReference>
<dbReference type="InterPro" id="IPR023213">
    <property type="entry name" value="CAT-like_dom_sf"/>
</dbReference>
<dbReference type="InterPro" id="IPR042099">
    <property type="entry name" value="ANL_N_sf"/>
</dbReference>
<comment type="caution">
    <text evidence="5">The sequence shown here is derived from an EMBL/GenBank/DDBJ whole genome shotgun (WGS) entry which is preliminary data.</text>
</comment>
<evidence type="ECO:0000259" key="3">
    <source>
        <dbReference type="Pfam" id="PF00501"/>
    </source>
</evidence>
<reference evidence="5" key="2">
    <citation type="journal article" date="2023" name="IMA Fungus">
        <title>Comparative genomic study of the Penicillium genus elucidates a diverse pangenome and 15 lateral gene transfer events.</title>
        <authorList>
            <person name="Petersen C."/>
            <person name="Sorensen T."/>
            <person name="Nielsen M.R."/>
            <person name="Sondergaard T.E."/>
            <person name="Sorensen J.L."/>
            <person name="Fitzpatrick D.A."/>
            <person name="Frisvad J.C."/>
            <person name="Nielsen K.L."/>
        </authorList>
    </citation>
    <scope>NUCLEOTIDE SEQUENCE</scope>
    <source>
        <strain evidence="5">IBT 19713</strain>
    </source>
</reference>
<keyword evidence="1" id="KW-0596">Phosphopantetheine</keyword>
<dbReference type="Gene3D" id="3.30.559.30">
    <property type="entry name" value="Nonribosomal peptide synthetase, condensation domain"/>
    <property type="match status" value="1"/>
</dbReference>
<dbReference type="PANTHER" id="PTHR45527">
    <property type="entry name" value="NONRIBOSOMAL PEPTIDE SYNTHETASE"/>
    <property type="match status" value="1"/>
</dbReference>
<organism evidence="5 6">
    <name type="scientific">Penicillium chermesinum</name>
    <dbReference type="NCBI Taxonomy" id="63820"/>
    <lineage>
        <taxon>Eukaryota</taxon>
        <taxon>Fungi</taxon>
        <taxon>Dikarya</taxon>
        <taxon>Ascomycota</taxon>
        <taxon>Pezizomycotina</taxon>
        <taxon>Eurotiomycetes</taxon>
        <taxon>Eurotiomycetidae</taxon>
        <taxon>Eurotiales</taxon>
        <taxon>Aspergillaceae</taxon>
        <taxon>Penicillium</taxon>
    </lineage>
</organism>
<dbReference type="GO" id="GO:0043041">
    <property type="term" value="P:amino acid activation for nonribosomal peptide biosynthetic process"/>
    <property type="evidence" value="ECO:0007669"/>
    <property type="project" value="TreeGrafter"/>
</dbReference>
<dbReference type="SUPFAM" id="SSF56801">
    <property type="entry name" value="Acetyl-CoA synthetase-like"/>
    <property type="match status" value="1"/>
</dbReference>
<dbReference type="GO" id="GO:0003824">
    <property type="term" value="F:catalytic activity"/>
    <property type="evidence" value="ECO:0007669"/>
    <property type="project" value="InterPro"/>
</dbReference>
<sequence length="954" mass="104035">MSRIIKSREDVDPATLESIAKACNLPLESIEDVFSCTPLQELLATERKDAIYQFVISIDPALDLDKFLQALTDAVALHGVYRTRLVNCDLGWVQVVSNEPHVTERCTGNVNDYVQKPDAIEIKPGEPLFQTKCVGRDLVVVMQHAIMDLYSWELFLDIEVAKFYHGEKPKKRVPYKDFVIQSLELDEAGATKFWAPRFRGNGTLYPQPKPGHVPNGATASPTLVTWEEIGQKLMTAQIPSYFEGAWTLVSSLYSDSNLIIYGSYLSGRPGGLGIEETWMGTTRVEVPVQANINPLSTSEAFIRDRVTSMRQLTTSPWIQYGLPKIAAISESAKIATKFQTALSFRPVIQKFNDDSHAQMSQFIWHRGLFPLTIMCAVEEEGVAFKPRYDPAYFSPVEFDRLMTQLAHTFVTLVKAERTAKLQDLPLLNEKDHKQILEWQKPVTPSFAKHTLHGLFSERAQARLGEPAVITSNGTTSYQELDDKSNQVAQKLKQKGVAAGDTVAILFEKSVWPVIAILGALKAGAVSVPLEPTAKKGLNEAILGQANAKVILTSPAKKEDAAKSALDFLVVDSESLTESAEALSVDSAAAFIFSPGNPTPKSSGIVVEHGPLLESVQSASEVLGLNSESRVLQNASLASIVGVTEVFGALLSGGSVVVPGDAAPLGASIKDNEVNTAFLPAHTLRKLAPESVPTLKAVVSYNEPVDPTSRKTWSQAVKLFNGYQTLGTSGFQLFNEVKPDTPANILGKPTKSTAWIVDVKNVDRLRPIGGVGELLFEGPAVAQALQSEKDGSELFIPAPQWAVDAGFKNSKFFRTGDLAKYTADGNIEFVGRKSNKISIKTQTFHLEEVENELSSYEGVAEVAVTNKIVKGRTQIIGVVSFTEEKLPSETPLKLLADEGKAAADKVIGAIKERALSQLTADKVPSVWLAVEKLPRTASQTLDRAALLEWLGTIRL</sequence>
<dbReference type="InterPro" id="IPR045851">
    <property type="entry name" value="AMP-bd_C_sf"/>
</dbReference>
<dbReference type="Pfam" id="PF00501">
    <property type="entry name" value="AMP-binding"/>
    <property type="match status" value="1"/>
</dbReference>
<dbReference type="GO" id="GO:0044550">
    <property type="term" value="P:secondary metabolite biosynthetic process"/>
    <property type="evidence" value="ECO:0007669"/>
    <property type="project" value="TreeGrafter"/>
</dbReference>
<dbReference type="Gene3D" id="3.30.559.10">
    <property type="entry name" value="Chloramphenicol acetyltransferase-like domain"/>
    <property type="match status" value="1"/>
</dbReference>
<dbReference type="SUPFAM" id="SSF52777">
    <property type="entry name" value="CoA-dependent acyltransferases"/>
    <property type="match status" value="2"/>
</dbReference>
<dbReference type="Pfam" id="PF00668">
    <property type="entry name" value="Condensation"/>
    <property type="match status" value="1"/>
</dbReference>
<evidence type="ECO:0000256" key="2">
    <source>
        <dbReference type="ARBA" id="ARBA00022553"/>
    </source>
</evidence>
<evidence type="ECO:0000313" key="6">
    <source>
        <dbReference type="Proteomes" id="UP001150941"/>
    </source>
</evidence>
<evidence type="ECO:0000256" key="1">
    <source>
        <dbReference type="ARBA" id="ARBA00022450"/>
    </source>
</evidence>